<dbReference type="EMBL" id="CP060731">
    <property type="protein sequence ID" value="QNN78294.1"/>
    <property type="molecule type" value="Genomic_DNA"/>
</dbReference>
<feature type="transmembrane region" description="Helical" evidence="1">
    <location>
        <begin position="100"/>
        <end position="128"/>
    </location>
</feature>
<evidence type="ECO:0000313" key="5">
    <source>
        <dbReference type="Proteomes" id="UP000515838"/>
    </source>
</evidence>
<protein>
    <submittedName>
        <fullName evidence="3">Uncharacterized protein</fullName>
    </submittedName>
</protein>
<reference evidence="2 4" key="2">
    <citation type="submission" date="2020-08" db="EMBL/GenBank/DDBJ databases">
        <title>Streptomycin resistant and MDR strain, P. mexicana.</title>
        <authorList>
            <person name="Ganesh-kumar S."/>
            <person name="Zhe T."/>
            <person name="Yu Z."/>
            <person name="Min Y."/>
        </authorList>
    </citation>
    <scope>NUCLEOTIDE SEQUENCE [LARGE SCALE GENOMIC DNA]</scope>
    <source>
        <strain evidence="2 4">GTZY</strain>
    </source>
</reference>
<dbReference type="EMBL" id="CP060028">
    <property type="protein sequence ID" value="QND79089.1"/>
    <property type="molecule type" value="Genomic_DNA"/>
</dbReference>
<reference evidence="3 5" key="1">
    <citation type="submission" date="2020-08" db="EMBL/GenBank/DDBJ databases">
        <title>Streptomycin Non-resistant strain, P. mexicana.</title>
        <authorList>
            <person name="Ganesh-Kumar S."/>
            <person name="Zhe T."/>
            <person name="Yu Z."/>
            <person name="Min Y."/>
        </authorList>
    </citation>
    <scope>NUCLEOTIDE SEQUENCE [LARGE SCALE GENOMIC DNA]</scope>
    <source>
        <strain evidence="3 5">GTZY2</strain>
    </source>
</reference>
<evidence type="ECO:0000313" key="2">
    <source>
        <dbReference type="EMBL" id="QND79089.1"/>
    </source>
</evidence>
<sequence length="189" mass="19814">MAASPSTTNGTAFVTVTAKVSIVMGIVATLYAAVQVLVALLVLHGGATDSVLAFLATQPSPAGVRWVLSHLVAITVGLLLVSGAFLAVSVGLLRRRAWGWWGFVAFLVLGAAANFGVIAVIDALFAWIDHLPKAPDAASLAAELAALRRLSLALAWATAVAFGALHALIVWQLCRPHVRAEFGWVQRSR</sequence>
<evidence type="ECO:0000256" key="1">
    <source>
        <dbReference type="SAM" id="Phobius"/>
    </source>
</evidence>
<keyword evidence="1" id="KW-0812">Transmembrane</keyword>
<evidence type="ECO:0000313" key="3">
    <source>
        <dbReference type="EMBL" id="QNN78294.1"/>
    </source>
</evidence>
<evidence type="ECO:0000313" key="4">
    <source>
        <dbReference type="Proteomes" id="UP000515506"/>
    </source>
</evidence>
<name>A0A7G6UJ92_PSEMX</name>
<organism evidence="3 5">
    <name type="scientific">Pseudoxanthomonas mexicana</name>
    <dbReference type="NCBI Taxonomy" id="128785"/>
    <lineage>
        <taxon>Bacteria</taxon>
        <taxon>Pseudomonadati</taxon>
        <taxon>Pseudomonadota</taxon>
        <taxon>Gammaproteobacteria</taxon>
        <taxon>Lysobacterales</taxon>
        <taxon>Lysobacteraceae</taxon>
        <taxon>Pseudoxanthomonas</taxon>
    </lineage>
</organism>
<accession>A0A7G6UJ92</accession>
<dbReference type="Proteomes" id="UP000515506">
    <property type="component" value="Chromosome"/>
</dbReference>
<dbReference type="Proteomes" id="UP000515838">
    <property type="component" value="Chromosome"/>
</dbReference>
<keyword evidence="4" id="KW-1185">Reference proteome</keyword>
<keyword evidence="1" id="KW-0472">Membrane</keyword>
<proteinExistence type="predicted"/>
<feature type="transmembrane region" description="Helical" evidence="1">
    <location>
        <begin position="153"/>
        <end position="174"/>
    </location>
</feature>
<gene>
    <name evidence="2" type="ORF">H4W19_12005</name>
    <name evidence="3" type="ORF">IAE60_02325</name>
</gene>
<dbReference type="GeneID" id="81469783"/>
<dbReference type="AlphaFoldDB" id="A0A7G6UJ92"/>
<feature type="transmembrane region" description="Helical" evidence="1">
    <location>
        <begin position="67"/>
        <end position="93"/>
    </location>
</feature>
<feature type="transmembrane region" description="Helical" evidence="1">
    <location>
        <begin position="20"/>
        <end position="47"/>
    </location>
</feature>
<dbReference type="RefSeq" id="WP_185894471.1">
    <property type="nucleotide sequence ID" value="NZ_CP060028.1"/>
</dbReference>
<keyword evidence="1" id="KW-1133">Transmembrane helix</keyword>